<name>A0A844GSM4_9CHRO</name>
<proteinExistence type="predicted"/>
<organism evidence="1 2">
    <name type="scientific">Cyanobacterium aponinum 0216</name>
    <dbReference type="NCBI Taxonomy" id="2676140"/>
    <lineage>
        <taxon>Bacteria</taxon>
        <taxon>Bacillati</taxon>
        <taxon>Cyanobacteriota</taxon>
        <taxon>Cyanophyceae</taxon>
        <taxon>Oscillatoriophycideae</taxon>
        <taxon>Chroococcales</taxon>
        <taxon>Geminocystaceae</taxon>
        <taxon>Cyanobacterium</taxon>
    </lineage>
</organism>
<dbReference type="InterPro" id="IPR018664">
    <property type="entry name" value="DUF2103_metal-binding"/>
</dbReference>
<reference evidence="1 2" key="1">
    <citation type="submission" date="2019-11" db="EMBL/GenBank/DDBJ databases">
        <title>Isolation of a new High Light Tolerant Cyanobacteria.</title>
        <authorList>
            <person name="Dobson Z."/>
            <person name="Vaughn N."/>
            <person name="Vaughn M."/>
            <person name="Fromme P."/>
            <person name="Mazor Y."/>
        </authorList>
    </citation>
    <scope>NUCLEOTIDE SEQUENCE [LARGE SCALE GENOMIC DNA]</scope>
    <source>
        <strain evidence="1 2">0216</strain>
    </source>
</reference>
<sequence>MSKSSEGRIVWNHSTHLDGLIPILEKLITYEGVKTVTPAVLSRSRSHSPHMKLKISVPIRGGFKLIARCGKSVQEVFVITELDKSRLEEIIKGIL</sequence>
<comment type="caution">
    <text evidence="1">The sequence shown here is derived from an EMBL/GenBank/DDBJ whole genome shotgun (WGS) entry which is preliminary data.</text>
</comment>
<evidence type="ECO:0000313" key="1">
    <source>
        <dbReference type="EMBL" id="MTF38061.1"/>
    </source>
</evidence>
<protein>
    <submittedName>
        <fullName evidence="1">Metal-binding protein</fullName>
    </submittedName>
</protein>
<dbReference type="Proteomes" id="UP000437131">
    <property type="component" value="Unassembled WGS sequence"/>
</dbReference>
<dbReference type="Pfam" id="PF09876">
    <property type="entry name" value="DUF2103"/>
    <property type="match status" value="1"/>
</dbReference>
<dbReference type="EMBL" id="WMIA01000003">
    <property type="protein sequence ID" value="MTF38061.1"/>
    <property type="molecule type" value="Genomic_DNA"/>
</dbReference>
<gene>
    <name evidence="1" type="ORF">GGC33_03890</name>
</gene>
<evidence type="ECO:0000313" key="2">
    <source>
        <dbReference type="Proteomes" id="UP000437131"/>
    </source>
</evidence>
<dbReference type="AlphaFoldDB" id="A0A844GSM4"/>
<dbReference type="RefSeq" id="WP_015218023.1">
    <property type="nucleotide sequence ID" value="NZ_WMIA01000003.1"/>
</dbReference>
<accession>A0A844GSM4</accession>